<feature type="transmembrane region" description="Helical" evidence="2">
    <location>
        <begin position="88"/>
        <end position="108"/>
    </location>
</feature>
<keyword evidence="2" id="KW-0812">Transmembrane</keyword>
<dbReference type="Pfam" id="PF11992">
    <property type="entry name" value="TgpA_N"/>
    <property type="match status" value="1"/>
</dbReference>
<evidence type="ECO:0000256" key="2">
    <source>
        <dbReference type="SAM" id="Phobius"/>
    </source>
</evidence>
<evidence type="ECO:0000313" key="4">
    <source>
        <dbReference type="EMBL" id="GAA6406377.1"/>
    </source>
</evidence>
<feature type="transmembrane region" description="Helical" evidence="2">
    <location>
        <begin position="61"/>
        <end position="82"/>
    </location>
</feature>
<gene>
    <name evidence="4" type="ORF">K040078D81_04940</name>
</gene>
<comment type="caution">
    <text evidence="4">The sequence shown here is derived from an EMBL/GenBank/DDBJ whole genome shotgun (WGS) entry which is preliminary data.</text>
</comment>
<reference evidence="4 5" key="1">
    <citation type="submission" date="2024-04" db="EMBL/GenBank/DDBJ databases">
        <title>Defined microbial consortia suppress multidrug-resistant proinflammatory Enterobacteriaceae via ecological control.</title>
        <authorList>
            <person name="Furuichi M."/>
            <person name="Kawaguchi T."/>
            <person name="Pust M."/>
            <person name="Yasuma K."/>
            <person name="Plichta D."/>
            <person name="Hasegawa N."/>
            <person name="Ohya T."/>
            <person name="Bhattarai S."/>
            <person name="Sasajima S."/>
            <person name="Aoto Y."/>
            <person name="Tuganbaev T."/>
            <person name="Yaginuma M."/>
            <person name="Ueda M."/>
            <person name="Okahashi N."/>
            <person name="Amafuji K."/>
            <person name="Kiridooshi Y."/>
            <person name="Sugita K."/>
            <person name="Strazar M."/>
            <person name="Skelly A."/>
            <person name="Suda W."/>
            <person name="Hattori M."/>
            <person name="Nakamoto N."/>
            <person name="Caballero S."/>
            <person name="Norman J."/>
            <person name="Olle B."/>
            <person name="Tanoue T."/>
            <person name="Arita M."/>
            <person name="Bucci V."/>
            <person name="Atarashi K."/>
            <person name="Xavier R."/>
            <person name="Honda K."/>
        </authorList>
    </citation>
    <scope>NUCLEOTIDE SEQUENCE [LARGE SCALE GENOMIC DNA]</scope>
    <source>
        <strain evidence="5">k04-0078-D8-1</strain>
    </source>
</reference>
<feature type="transmembrane region" description="Helical" evidence="2">
    <location>
        <begin position="12"/>
        <end position="32"/>
    </location>
</feature>
<organism evidence="4 5">
    <name type="scientific">Blautia hominis</name>
    <dbReference type="NCBI Taxonomy" id="2025493"/>
    <lineage>
        <taxon>Bacteria</taxon>
        <taxon>Bacillati</taxon>
        <taxon>Bacillota</taxon>
        <taxon>Clostridia</taxon>
        <taxon>Lachnospirales</taxon>
        <taxon>Lachnospiraceae</taxon>
        <taxon>Blautia</taxon>
    </lineage>
</organism>
<dbReference type="InterPro" id="IPR025403">
    <property type="entry name" value="TgpA-like_C"/>
</dbReference>
<dbReference type="Gene3D" id="3.10.620.30">
    <property type="match status" value="1"/>
</dbReference>
<feature type="compositionally biased region" description="Basic and acidic residues" evidence="1">
    <location>
        <begin position="567"/>
        <end position="577"/>
    </location>
</feature>
<dbReference type="InterPro" id="IPR021878">
    <property type="entry name" value="TgpA_N"/>
</dbReference>
<feature type="transmembrane region" description="Helical" evidence="2">
    <location>
        <begin position="113"/>
        <end position="131"/>
    </location>
</feature>
<keyword evidence="2" id="KW-1133">Transmembrane helix</keyword>
<dbReference type="Proteomes" id="UP001600943">
    <property type="component" value="Unassembled WGS sequence"/>
</dbReference>
<keyword evidence="2" id="KW-0472">Membrane</keyword>
<evidence type="ECO:0000259" key="3">
    <source>
        <dbReference type="SMART" id="SM00460"/>
    </source>
</evidence>
<feature type="transmembrane region" description="Helical" evidence="2">
    <location>
        <begin position="168"/>
        <end position="187"/>
    </location>
</feature>
<proteinExistence type="predicted"/>
<sequence length="725" mass="81093">MKRYRELIGRYHESLHGACLCTGFLLLADSFWDLNWPSLLLTVCAILFCFLLHYAVQKEAVIPAGLLLVILHFGVLLFFHFTHRDPQLFLPFLAMETACIAASVYCYFAVRRLYLALPLLAAELACLIYYGVEGIPLSKWTICLVFFCCMLFLAEAAGRKKGVGKQDVFFLAPLFLASLLLLSLLPVKDTPIRWERIRNAADAVQEKAAALIVSLDYLFSGTSGTYSLAHTGYSSKGNLGGSLVQSNKAQISVAGDRTKSPLYLKGTVYDTYTGTSWEQGPLSPKNGTREYREQYRQINEALTTSGLTDEEIRSLTHLCTVEIKFEGLKTKSLFHAPNTWRFHLPDALEPDTFGGTILLPKAKGVGFTYEVQFLEINYESDDFRKLLTEAPASHSDRSCTSLPEDLPLRVYDLAKEITRGCGTPYEELEAIRTYLSSYQYTTTVDSPEEGRDFADVFLFDTKTGYCTSFATAMAILGRCRSIPTRYVEGFATDRTCDTENTQIHLGGSSAHAWAEAYLEPIGWVPFDPTPGYSSDTASGWEEHAPEDSSSPSSPGTPGSMDGSPAQNREEDTPADEPRTAAGLYKGFLRTLLKLLPIFILLAAACVLGTVVLLFRKFMRHRAYASMDDYQKILFLMDKLFRLGKLSNLPFQEGETLLEYEEKAAGALDAPDAALTDLFRIFRQIRYGGQKASPETVLYMEAYIRSLEKQYINNCSRTGRMLYRLR</sequence>
<feature type="transmembrane region" description="Helical" evidence="2">
    <location>
        <begin position="594"/>
        <end position="614"/>
    </location>
</feature>
<dbReference type="EMBL" id="BAABYW010000001">
    <property type="protein sequence ID" value="GAA6406377.1"/>
    <property type="molecule type" value="Genomic_DNA"/>
</dbReference>
<dbReference type="InterPro" id="IPR052901">
    <property type="entry name" value="Bact_TGase-like"/>
</dbReference>
<feature type="compositionally biased region" description="Low complexity" evidence="1">
    <location>
        <begin position="548"/>
        <end position="564"/>
    </location>
</feature>
<dbReference type="PANTHER" id="PTHR42736">
    <property type="entry name" value="PROTEIN-GLUTAMINE GAMMA-GLUTAMYLTRANSFERASE"/>
    <property type="match status" value="1"/>
</dbReference>
<dbReference type="PANTHER" id="PTHR42736:SF1">
    <property type="entry name" value="PROTEIN-GLUTAMINE GAMMA-GLUTAMYLTRANSFERASE"/>
    <property type="match status" value="1"/>
</dbReference>
<dbReference type="RefSeq" id="WP_390403330.1">
    <property type="nucleotide sequence ID" value="NZ_BAABYW010000001.1"/>
</dbReference>
<dbReference type="Pfam" id="PF01841">
    <property type="entry name" value="Transglut_core"/>
    <property type="match status" value="1"/>
</dbReference>
<evidence type="ECO:0000313" key="5">
    <source>
        <dbReference type="Proteomes" id="UP001600943"/>
    </source>
</evidence>
<feature type="transmembrane region" description="Helical" evidence="2">
    <location>
        <begin position="38"/>
        <end position="56"/>
    </location>
</feature>
<evidence type="ECO:0000256" key="1">
    <source>
        <dbReference type="SAM" id="MobiDB-lite"/>
    </source>
</evidence>
<dbReference type="Pfam" id="PF13559">
    <property type="entry name" value="DUF4129"/>
    <property type="match status" value="1"/>
</dbReference>
<dbReference type="InterPro" id="IPR038765">
    <property type="entry name" value="Papain-like_cys_pep_sf"/>
</dbReference>
<feature type="region of interest" description="Disordered" evidence="1">
    <location>
        <begin position="533"/>
        <end position="577"/>
    </location>
</feature>
<dbReference type="SMART" id="SM00460">
    <property type="entry name" value="TGc"/>
    <property type="match status" value="1"/>
</dbReference>
<feature type="domain" description="Transglutaminase-like" evidence="3">
    <location>
        <begin position="458"/>
        <end position="530"/>
    </location>
</feature>
<name>A0ABQ0B4K8_9FIRM</name>
<protein>
    <recommendedName>
        <fullName evidence="3">Transglutaminase-like domain-containing protein</fullName>
    </recommendedName>
</protein>
<accession>A0ABQ0B4K8</accession>
<dbReference type="SUPFAM" id="SSF54001">
    <property type="entry name" value="Cysteine proteinases"/>
    <property type="match status" value="1"/>
</dbReference>
<keyword evidence="5" id="KW-1185">Reference proteome</keyword>
<dbReference type="InterPro" id="IPR002931">
    <property type="entry name" value="Transglutaminase-like"/>
</dbReference>
<feature type="transmembrane region" description="Helical" evidence="2">
    <location>
        <begin position="137"/>
        <end position="156"/>
    </location>
</feature>